<feature type="coiled-coil region" evidence="1">
    <location>
        <begin position="10"/>
        <end position="37"/>
    </location>
</feature>
<dbReference type="SMART" id="SM01423">
    <property type="entry name" value="Milton"/>
    <property type="match status" value="1"/>
</dbReference>
<dbReference type="GO" id="GO:0047496">
    <property type="term" value="P:vesicle transport along microtubule"/>
    <property type="evidence" value="ECO:0007669"/>
    <property type="project" value="TreeGrafter"/>
</dbReference>
<dbReference type="GO" id="GO:1904115">
    <property type="term" value="C:axon cytoplasm"/>
    <property type="evidence" value="ECO:0007669"/>
    <property type="project" value="GOC"/>
</dbReference>
<accession>A0A974H1G4</accession>
<organism evidence="3 4">
    <name type="scientific">Xenopus laevis</name>
    <name type="common">African clawed frog</name>
    <dbReference type="NCBI Taxonomy" id="8355"/>
    <lineage>
        <taxon>Eukaryota</taxon>
        <taxon>Metazoa</taxon>
        <taxon>Chordata</taxon>
        <taxon>Craniata</taxon>
        <taxon>Vertebrata</taxon>
        <taxon>Euteleostomi</taxon>
        <taxon>Amphibia</taxon>
        <taxon>Batrachia</taxon>
        <taxon>Anura</taxon>
        <taxon>Pipoidea</taxon>
        <taxon>Pipidae</taxon>
        <taxon>Xenopodinae</taxon>
        <taxon>Xenopus</taxon>
        <taxon>Xenopus</taxon>
    </lineage>
</organism>
<reference evidence="4" key="1">
    <citation type="journal article" date="2016" name="Nature">
        <title>Genome evolution in the allotetraploid frog Xenopus laevis.</title>
        <authorList>
            <person name="Session A.M."/>
            <person name="Uno Y."/>
            <person name="Kwon T."/>
            <person name="Chapman J.A."/>
            <person name="Toyoda A."/>
            <person name="Takahashi S."/>
            <person name="Fukui A."/>
            <person name="Hikosaka A."/>
            <person name="Suzuki A."/>
            <person name="Kondo M."/>
            <person name="van Heeringen S.J."/>
            <person name="Quigley I."/>
            <person name="Heinz S."/>
            <person name="Ogino H."/>
            <person name="Ochi H."/>
            <person name="Hellsten U."/>
            <person name="Lyons J.B."/>
            <person name="Simakov O."/>
            <person name="Putnam N."/>
            <person name="Stites J."/>
            <person name="Kuroki Y."/>
            <person name="Tanaka T."/>
            <person name="Michiue T."/>
            <person name="Watanabe M."/>
            <person name="Bogdanovic O."/>
            <person name="Lister R."/>
            <person name="Georgiou G."/>
            <person name="Paranjpe S.S."/>
            <person name="van Kruijsbergen I."/>
            <person name="Shu S."/>
            <person name="Carlson J."/>
            <person name="Kinoshita T."/>
            <person name="Ohta Y."/>
            <person name="Mawaribuchi S."/>
            <person name="Jenkins J."/>
            <person name="Grimwood J."/>
            <person name="Schmutz J."/>
            <person name="Mitros T."/>
            <person name="Mozaffari S.V."/>
            <person name="Suzuki Y."/>
            <person name="Haramoto Y."/>
            <person name="Yamamoto T.S."/>
            <person name="Takagi C."/>
            <person name="Heald R."/>
            <person name="Miller K."/>
            <person name="Haudenschild C."/>
            <person name="Kitzman J."/>
            <person name="Nakayama T."/>
            <person name="Izutsu Y."/>
            <person name="Robert J."/>
            <person name="Fortriede J."/>
            <person name="Burns K."/>
            <person name="Lotay V."/>
            <person name="Karimi K."/>
            <person name="Yasuoka Y."/>
            <person name="Dichmann D.S."/>
            <person name="Flajnik M.F."/>
            <person name="Houston D.W."/>
            <person name="Shendure J."/>
            <person name="DuPasquier L."/>
            <person name="Vize P.D."/>
            <person name="Zorn A.M."/>
            <person name="Ito M."/>
            <person name="Marcotte E.M."/>
            <person name="Wallingford J.B."/>
            <person name="Ito Y."/>
            <person name="Asashima M."/>
            <person name="Ueno N."/>
            <person name="Matsuda Y."/>
            <person name="Veenstra G.J."/>
            <person name="Fujiyama A."/>
            <person name="Harland R.M."/>
            <person name="Taira M."/>
            <person name="Rokhsar D.S."/>
        </authorList>
    </citation>
    <scope>NUCLEOTIDE SEQUENCE [LARGE SCALE GENOMIC DNA]</scope>
    <source>
        <strain evidence="4">J</strain>
    </source>
</reference>
<dbReference type="GO" id="GO:0005739">
    <property type="term" value="C:mitochondrion"/>
    <property type="evidence" value="ECO:0007669"/>
    <property type="project" value="TreeGrafter"/>
</dbReference>
<dbReference type="PANTHER" id="PTHR15751:SF13">
    <property type="entry name" value="TRAFFICKING KINESIN-BINDING PROTEIN 2"/>
    <property type="match status" value="1"/>
</dbReference>
<gene>
    <name evidence="3" type="ORF">XELAEV_18047350mg</name>
</gene>
<dbReference type="InterPro" id="IPR051946">
    <property type="entry name" value="Intracell_Traff-Reg"/>
</dbReference>
<dbReference type="InterPro" id="IPR022154">
    <property type="entry name" value="TRAK1/2_C"/>
</dbReference>
<keyword evidence="1" id="KW-0175">Coiled coil</keyword>
<dbReference type="Proteomes" id="UP000694892">
    <property type="component" value="Chromosome 9_10S"/>
</dbReference>
<dbReference type="GO" id="GO:0050811">
    <property type="term" value="F:GABA receptor binding"/>
    <property type="evidence" value="ECO:0007669"/>
    <property type="project" value="TreeGrafter"/>
</dbReference>
<dbReference type="GO" id="GO:0017022">
    <property type="term" value="F:myosin binding"/>
    <property type="evidence" value="ECO:0007669"/>
    <property type="project" value="TreeGrafter"/>
</dbReference>
<sequence>MAFSAFRVQVPELQDRNAEIQGMLQEYQDELKMMRHQSCSIFPVDSLAAEIEGTMRRDYSMDKESCYGERKSQPKRVFDKGCKRSLSYPLPLPIPGSNHSGVVMTAVPFSSNMTEVKKKSKAVFYSGRHRRKYTNPPKPEVLENSLEVALHRLHLRRQNYIGEKRISESSTDSVLSVATHHSDVTEGSATSSSLRSLLPEKLQIVKPLEELSHHYHSSHSGSQTLFHWQQLAQPNLGTVLDPRPGVMTKDFQPLPEDTEYNLCDLEEDEKDDDEEERGIMFLV</sequence>
<dbReference type="GO" id="GO:0030425">
    <property type="term" value="C:dendrite"/>
    <property type="evidence" value="ECO:0007669"/>
    <property type="project" value="TreeGrafter"/>
</dbReference>
<evidence type="ECO:0000259" key="2">
    <source>
        <dbReference type="SMART" id="SM01423"/>
    </source>
</evidence>
<dbReference type="Pfam" id="PF12448">
    <property type="entry name" value="Milton"/>
    <property type="match status" value="1"/>
</dbReference>
<proteinExistence type="predicted"/>
<dbReference type="GO" id="GO:0098957">
    <property type="term" value="P:anterograde axonal transport of mitochondrion"/>
    <property type="evidence" value="ECO:0007669"/>
    <property type="project" value="TreeGrafter"/>
</dbReference>
<evidence type="ECO:0000256" key="1">
    <source>
        <dbReference type="SAM" id="Coils"/>
    </source>
</evidence>
<dbReference type="EMBL" id="CM004483">
    <property type="protein sequence ID" value="OCT61323.1"/>
    <property type="molecule type" value="Genomic_DNA"/>
</dbReference>
<evidence type="ECO:0000313" key="4">
    <source>
        <dbReference type="Proteomes" id="UP000694892"/>
    </source>
</evidence>
<dbReference type="AlphaFoldDB" id="A0A974H1G4"/>
<protein>
    <recommendedName>
        <fullName evidence="2">Trafficking kinesin-binding protein C-terminal domain-containing protein</fullName>
    </recommendedName>
</protein>
<name>A0A974H1G4_XENLA</name>
<dbReference type="GO" id="GO:0048311">
    <property type="term" value="P:mitochondrion distribution"/>
    <property type="evidence" value="ECO:0007669"/>
    <property type="project" value="TreeGrafter"/>
</dbReference>
<evidence type="ECO:0000313" key="3">
    <source>
        <dbReference type="EMBL" id="OCT61323.1"/>
    </source>
</evidence>
<dbReference type="PANTHER" id="PTHR15751">
    <property type="entry name" value="TRAFFICKING KINESIN-BINDING PROTEIN"/>
    <property type="match status" value="1"/>
</dbReference>
<feature type="domain" description="Trafficking kinesin-binding protein C-terminal" evidence="2">
    <location>
        <begin position="82"/>
        <end position="222"/>
    </location>
</feature>
<dbReference type="GO" id="GO:0022008">
    <property type="term" value="P:neurogenesis"/>
    <property type="evidence" value="ECO:0007669"/>
    <property type="project" value="TreeGrafter"/>
</dbReference>
<dbReference type="GO" id="GO:0031410">
    <property type="term" value="C:cytoplasmic vesicle"/>
    <property type="evidence" value="ECO:0007669"/>
    <property type="project" value="TreeGrafter"/>
</dbReference>
<dbReference type="GO" id="GO:0006605">
    <property type="term" value="P:protein targeting"/>
    <property type="evidence" value="ECO:0007669"/>
    <property type="project" value="TreeGrafter"/>
</dbReference>